<organism evidence="1 2">
    <name type="scientific">Fomitopsis schrenkii</name>
    <name type="common">Brown rot fungus</name>
    <dbReference type="NCBI Taxonomy" id="2126942"/>
    <lineage>
        <taxon>Eukaryota</taxon>
        <taxon>Fungi</taxon>
        <taxon>Dikarya</taxon>
        <taxon>Basidiomycota</taxon>
        <taxon>Agaricomycotina</taxon>
        <taxon>Agaricomycetes</taxon>
        <taxon>Polyporales</taxon>
        <taxon>Fomitopsis</taxon>
    </lineage>
</organism>
<accession>S8DQC5</accession>
<dbReference type="EMBL" id="KE504279">
    <property type="protein sequence ID" value="EPS93398.1"/>
    <property type="molecule type" value="Genomic_DNA"/>
</dbReference>
<sequence length="277" mass="31127">MKSNRQRRVESGQPIELLSEGKYTTIAHSAAPCLLGCQQSGTVTPCTCARIRDVLTGRIVVPLVLPGGDIMMQMAKKYPQGTFAPVIFGIQGVDVHSLADPRTSEVDLVAQGRMPHASDTPFAQYLHMPQFTGVRHITVRINWPDHVRKTKVPWPDRPVVQTAGLVEEDIPLLYREGGKTVHLTASKLMMRVGMIVEKALQDVENFYRGENPPKHRCWGVARDVSRCGILRREVFVKALHHVGGITFQPELQIRLEDDRQQRRFVPPFVDGNGNLKW</sequence>
<dbReference type="InParanoid" id="S8DQC5"/>
<proteinExistence type="predicted"/>
<dbReference type="HOGENOM" id="CLU_1199847_0_0_1"/>
<evidence type="ECO:0000313" key="1">
    <source>
        <dbReference type="EMBL" id="EPS93398.1"/>
    </source>
</evidence>
<dbReference type="OrthoDB" id="2802148at2759"/>
<reference evidence="1 2" key="1">
    <citation type="journal article" date="2012" name="Science">
        <title>The Paleozoic origin of enzymatic lignin decomposition reconstructed from 31 fungal genomes.</title>
        <authorList>
            <person name="Floudas D."/>
            <person name="Binder M."/>
            <person name="Riley R."/>
            <person name="Barry K."/>
            <person name="Blanchette R.A."/>
            <person name="Henrissat B."/>
            <person name="Martinez A.T."/>
            <person name="Otillar R."/>
            <person name="Spatafora J.W."/>
            <person name="Yadav J.S."/>
            <person name="Aerts A."/>
            <person name="Benoit I."/>
            <person name="Boyd A."/>
            <person name="Carlson A."/>
            <person name="Copeland A."/>
            <person name="Coutinho P.M."/>
            <person name="de Vries R.P."/>
            <person name="Ferreira P."/>
            <person name="Findley K."/>
            <person name="Foster B."/>
            <person name="Gaskell J."/>
            <person name="Glotzer D."/>
            <person name="Gorecki P."/>
            <person name="Heitman J."/>
            <person name="Hesse C."/>
            <person name="Hori C."/>
            <person name="Igarashi K."/>
            <person name="Jurgens J.A."/>
            <person name="Kallen N."/>
            <person name="Kersten P."/>
            <person name="Kohler A."/>
            <person name="Kuees U."/>
            <person name="Kumar T.K.A."/>
            <person name="Kuo A."/>
            <person name="LaButti K."/>
            <person name="Larrondo L.F."/>
            <person name="Lindquist E."/>
            <person name="Ling A."/>
            <person name="Lombard V."/>
            <person name="Lucas S."/>
            <person name="Lundell T."/>
            <person name="Martin R."/>
            <person name="McLaughlin D.J."/>
            <person name="Morgenstern I."/>
            <person name="Morin E."/>
            <person name="Murat C."/>
            <person name="Nagy L.G."/>
            <person name="Nolan M."/>
            <person name="Ohm R.A."/>
            <person name="Patyshakuliyeva A."/>
            <person name="Rokas A."/>
            <person name="Ruiz-Duenas F.J."/>
            <person name="Sabat G."/>
            <person name="Salamov A."/>
            <person name="Samejima M."/>
            <person name="Schmutz J."/>
            <person name="Slot J.C."/>
            <person name="St John F."/>
            <person name="Stenlid J."/>
            <person name="Sun H."/>
            <person name="Sun S."/>
            <person name="Syed K."/>
            <person name="Tsang A."/>
            <person name="Wiebenga A."/>
            <person name="Young D."/>
            <person name="Pisabarro A."/>
            <person name="Eastwood D.C."/>
            <person name="Martin F."/>
            <person name="Cullen D."/>
            <person name="Grigoriev I.V."/>
            <person name="Hibbett D.S."/>
        </authorList>
    </citation>
    <scope>NUCLEOTIDE SEQUENCE</scope>
    <source>
        <strain evidence="2">FP-58527</strain>
    </source>
</reference>
<evidence type="ECO:0000313" key="2">
    <source>
        <dbReference type="Proteomes" id="UP000015241"/>
    </source>
</evidence>
<protein>
    <submittedName>
        <fullName evidence="1">Uncharacterized protein</fullName>
    </submittedName>
</protein>
<dbReference type="AlphaFoldDB" id="S8DQC5"/>
<name>S8DQC5_FOMSC</name>
<gene>
    <name evidence="1" type="ORF">FOMPIDRAFT_1056018</name>
</gene>
<keyword evidence="2" id="KW-1185">Reference proteome</keyword>
<dbReference type="Proteomes" id="UP000015241">
    <property type="component" value="Unassembled WGS sequence"/>
</dbReference>